<feature type="region of interest" description="Disordered" evidence="1">
    <location>
        <begin position="143"/>
        <end position="246"/>
    </location>
</feature>
<feature type="region of interest" description="Disordered" evidence="1">
    <location>
        <begin position="813"/>
        <end position="842"/>
    </location>
</feature>
<evidence type="ECO:0000313" key="3">
    <source>
        <dbReference type="Proteomes" id="UP000076874"/>
    </source>
</evidence>
<keyword evidence="3" id="KW-1185">Reference proteome</keyword>
<reference evidence="2 3" key="1">
    <citation type="journal article" date="2016" name="Genome Biol. Evol.">
        <title>Divergent and convergent evolution of fungal pathogenicity.</title>
        <authorList>
            <person name="Shang Y."/>
            <person name="Xiao G."/>
            <person name="Zheng P."/>
            <person name="Cen K."/>
            <person name="Zhan S."/>
            <person name="Wang C."/>
        </authorList>
    </citation>
    <scope>NUCLEOTIDE SEQUENCE [LARGE SCALE GENOMIC DNA]</scope>
    <source>
        <strain evidence="2 3">RCEF 264</strain>
    </source>
</reference>
<evidence type="ECO:0000313" key="2">
    <source>
        <dbReference type="EMBL" id="OAA62457.1"/>
    </source>
</evidence>
<feature type="region of interest" description="Disordered" evidence="1">
    <location>
        <begin position="286"/>
        <end position="342"/>
    </location>
</feature>
<dbReference type="EMBL" id="AZHD01000006">
    <property type="protein sequence ID" value="OAA62457.1"/>
    <property type="molecule type" value="Genomic_DNA"/>
</dbReference>
<feature type="compositionally biased region" description="Polar residues" evidence="1">
    <location>
        <begin position="198"/>
        <end position="235"/>
    </location>
</feature>
<gene>
    <name evidence="2" type="ORF">SPI_03997</name>
</gene>
<feature type="compositionally biased region" description="Polar residues" evidence="1">
    <location>
        <begin position="772"/>
        <end position="784"/>
    </location>
</feature>
<dbReference type="Proteomes" id="UP000076874">
    <property type="component" value="Unassembled WGS sequence"/>
</dbReference>
<feature type="compositionally biased region" description="Polar residues" evidence="1">
    <location>
        <begin position="44"/>
        <end position="53"/>
    </location>
</feature>
<feature type="region of interest" description="Disordered" evidence="1">
    <location>
        <begin position="772"/>
        <end position="800"/>
    </location>
</feature>
<feature type="region of interest" description="Disordered" evidence="1">
    <location>
        <begin position="1"/>
        <end position="53"/>
    </location>
</feature>
<feature type="region of interest" description="Disordered" evidence="1">
    <location>
        <begin position="908"/>
        <end position="939"/>
    </location>
</feature>
<comment type="caution">
    <text evidence="2">The sequence shown here is derived from an EMBL/GenBank/DDBJ whole genome shotgun (WGS) entry which is preliminary data.</text>
</comment>
<evidence type="ECO:0000256" key="1">
    <source>
        <dbReference type="SAM" id="MobiDB-lite"/>
    </source>
</evidence>
<sequence length="1016" mass="109146">MLPDDTPSSSRKKPDDGVGGAVPTQDSHRSSRNLMFPPAASLPMNGNSSGYPRINTPTWRNPMPLEMLQAPEEQAQARPTNTLRLPSIMQILSNCDRRQLELLQLPPIWLPQNSVRTQEQNVQAGPSSSASDYNMVAARDRPLPSVETDDQNGEGSTVGQPMGWPDDAGTSDEDEPFLPKKQLSEKARGKQPMKPQAAGNQTGPSSSVPTPSLGGSHSGQSGTPSVSGTPSQLNPDSPPFVPNSAAVPVANQDASSLSRNLVFSSPRRLAIYNALRRQLSAEAAAHSNVAAGETETESQPGPSESSSSASSADTGCEAGPSRPPMCQPPAYQPPTHQPPTSFQTAAVSNAVGYNAFGNQVQGAALQQQGRQTNGLQDTWPVPNTGQADGCTNYLPSGSSIVDTFDDRWQNLSAFNGSQQNAVSAVAALPPTMRIGMPVASQPAPFSNRGVAANRTAGPFGLPEMRQHPSQQATITDSAPLSWTWTPPIRTAERVRRQEFQRDMENRRRYYDVMDTNYSHLRDMAMQRFHYQNQLQQGAHEAVLTAEFNRRQPEWAQAQLLAGNGGPSHAYNTSHNQYHADNNGVHANEFGYYNNGNVNNGSFHNGSLYGSNDTTAAHGQRAAAGASAARGGAFAGPGTVANNSIQPWYGQAEQAYDAHSLVPIYDHAQSQNMQARAPYRMPNNPNQQTYPVNQQTYPVNQQTYSVNQRPRQDLSVVPPSMRVPLGLPVSYNPVDTNQQLQTGHAGNNDTYNVLREAPASELPLTRFHANRMRTASRQSYPQAYSNAHAHAHAQSRAHTNQRVAAGPVAPYATNEAAGNGYSSTTGHHNGVGHSNVDPEARPASQIHPGLRRLRGDPMWPDPSLVYHAHRLTLSRNSDRGSNSNSNGGCCGTGRAAHLYPPSRNEGVWSPLYIPGELPSQPASPDNANETGPQQGQGNRYDGHEARAVVNALADASAAGFLSANSDASTAPLLTGFPSNSINTTTGNNWLLPQSIDQSTIRQMVTRPPMLASTLLCN</sequence>
<protein>
    <submittedName>
        <fullName evidence="2">Uncharacterized protein</fullName>
    </submittedName>
</protein>
<dbReference type="AlphaFoldDB" id="A0A167VCB5"/>
<proteinExistence type="predicted"/>
<organism evidence="2 3">
    <name type="scientific">Niveomyces insectorum RCEF 264</name>
    <dbReference type="NCBI Taxonomy" id="1081102"/>
    <lineage>
        <taxon>Eukaryota</taxon>
        <taxon>Fungi</taxon>
        <taxon>Dikarya</taxon>
        <taxon>Ascomycota</taxon>
        <taxon>Pezizomycotina</taxon>
        <taxon>Sordariomycetes</taxon>
        <taxon>Hypocreomycetidae</taxon>
        <taxon>Hypocreales</taxon>
        <taxon>Cordycipitaceae</taxon>
        <taxon>Niveomyces</taxon>
    </lineage>
</organism>
<name>A0A167VCB5_9HYPO</name>
<feature type="compositionally biased region" description="Polar residues" evidence="1">
    <location>
        <begin position="919"/>
        <end position="936"/>
    </location>
</feature>
<feature type="compositionally biased region" description="Pro residues" evidence="1">
    <location>
        <begin position="321"/>
        <end position="337"/>
    </location>
</feature>
<accession>A0A167VCB5</accession>
<feature type="compositionally biased region" description="Low complexity" evidence="1">
    <location>
        <begin position="286"/>
        <end position="312"/>
    </location>
</feature>